<evidence type="ECO:0000313" key="6">
    <source>
        <dbReference type="Proteomes" id="UP000037510"/>
    </source>
</evidence>
<name>A0A0L7LAN6_OPEBR</name>
<dbReference type="Gene3D" id="2.40.10.10">
    <property type="entry name" value="Trypsin-like serine proteases"/>
    <property type="match status" value="2"/>
</dbReference>
<dbReference type="GO" id="GO:0006508">
    <property type="term" value="P:proteolysis"/>
    <property type="evidence" value="ECO:0007669"/>
    <property type="project" value="InterPro"/>
</dbReference>
<protein>
    <submittedName>
        <fullName evidence="5">Hemolymph protein 14</fullName>
    </submittedName>
</protein>
<dbReference type="Pfam" id="PF00089">
    <property type="entry name" value="Trypsin"/>
    <property type="match status" value="1"/>
</dbReference>
<feature type="chain" id="PRO_5012384637" evidence="3">
    <location>
        <begin position="16"/>
        <end position="172"/>
    </location>
</feature>
<comment type="caution">
    <text evidence="5">The sequence shown here is derived from an EMBL/GenBank/DDBJ whole genome shotgun (WGS) entry which is preliminary data.</text>
</comment>
<dbReference type="InterPro" id="IPR051487">
    <property type="entry name" value="Ser/Thr_Proteases_Immune/Dev"/>
</dbReference>
<keyword evidence="1" id="KW-1015">Disulfide bond</keyword>
<dbReference type="PROSITE" id="PS50240">
    <property type="entry name" value="TRYPSIN_DOM"/>
    <property type="match status" value="1"/>
</dbReference>
<dbReference type="InterPro" id="IPR009003">
    <property type="entry name" value="Peptidase_S1_PA"/>
</dbReference>
<evidence type="ECO:0000256" key="2">
    <source>
        <dbReference type="ARBA" id="ARBA00024195"/>
    </source>
</evidence>
<dbReference type="PANTHER" id="PTHR24256">
    <property type="entry name" value="TRYPTASE-RELATED"/>
    <property type="match status" value="1"/>
</dbReference>
<keyword evidence="6" id="KW-1185">Reference proteome</keyword>
<feature type="signal peptide" evidence="3">
    <location>
        <begin position="1"/>
        <end position="15"/>
    </location>
</feature>
<dbReference type="InterPro" id="IPR043504">
    <property type="entry name" value="Peptidase_S1_PA_chymotrypsin"/>
</dbReference>
<dbReference type="SUPFAM" id="SSF50494">
    <property type="entry name" value="Trypsin-like serine proteases"/>
    <property type="match status" value="1"/>
</dbReference>
<dbReference type="STRING" id="104452.A0A0L7LAN6"/>
<evidence type="ECO:0000259" key="4">
    <source>
        <dbReference type="PROSITE" id="PS50240"/>
    </source>
</evidence>
<feature type="non-terminal residue" evidence="5">
    <location>
        <position position="172"/>
    </location>
</feature>
<evidence type="ECO:0000256" key="1">
    <source>
        <dbReference type="ARBA" id="ARBA00023157"/>
    </source>
</evidence>
<gene>
    <name evidence="5" type="ORF">OBRU01_11882</name>
</gene>
<dbReference type="SMART" id="SM00020">
    <property type="entry name" value="Tryp_SPc"/>
    <property type="match status" value="1"/>
</dbReference>
<evidence type="ECO:0000313" key="5">
    <source>
        <dbReference type="EMBL" id="KOB72464.1"/>
    </source>
</evidence>
<comment type="similarity">
    <text evidence="2">Belongs to the peptidase S1 family. CLIP subfamily.</text>
</comment>
<dbReference type="EMBL" id="JTDY01001951">
    <property type="protein sequence ID" value="KOB72464.1"/>
    <property type="molecule type" value="Genomic_DNA"/>
</dbReference>
<dbReference type="InterPro" id="IPR001254">
    <property type="entry name" value="Trypsin_dom"/>
</dbReference>
<dbReference type="AlphaFoldDB" id="A0A0L7LAN6"/>
<reference evidence="5 6" key="1">
    <citation type="journal article" date="2015" name="Genome Biol. Evol.">
        <title>The genome of winter moth (Operophtera brumata) provides a genomic perspective on sexual dimorphism and phenology.</title>
        <authorList>
            <person name="Derks M.F."/>
            <person name="Smit S."/>
            <person name="Salis L."/>
            <person name="Schijlen E."/>
            <person name="Bossers A."/>
            <person name="Mateman C."/>
            <person name="Pijl A.S."/>
            <person name="de Ridder D."/>
            <person name="Groenen M.A."/>
            <person name="Visser M.E."/>
            <person name="Megens H.J."/>
        </authorList>
    </citation>
    <scope>NUCLEOTIDE SEQUENCE [LARGE SCALE GENOMIC DNA]</scope>
    <source>
        <strain evidence="5">WM2013NL</strain>
        <tissue evidence="5">Head and thorax</tissue>
    </source>
</reference>
<accession>A0A0L7LAN6</accession>
<keyword evidence="3" id="KW-0732">Signal</keyword>
<dbReference type="GO" id="GO:0004252">
    <property type="term" value="F:serine-type endopeptidase activity"/>
    <property type="evidence" value="ECO:0007669"/>
    <property type="project" value="InterPro"/>
</dbReference>
<sequence length="172" mass="19252">MVFVLLFIIATSVGADSVMEAAHCFWDDLEKQLPASRFAVAVGKVYRPWNDPMDQAQKSDVKKIYLPPYFRGAETNFQADIALVIVTNKFELNKYMMPVCLDFEFMFEIQQLRSGSRGKVAGWGLTAANGNPSPVLRVVELPFVEVGTCYINSPADFRKFITPDKICAGTLQ</sequence>
<proteinExistence type="inferred from homology"/>
<evidence type="ECO:0000256" key="3">
    <source>
        <dbReference type="SAM" id="SignalP"/>
    </source>
</evidence>
<organism evidence="5 6">
    <name type="scientific">Operophtera brumata</name>
    <name type="common">Winter moth</name>
    <name type="synonym">Phalaena brumata</name>
    <dbReference type="NCBI Taxonomy" id="104452"/>
    <lineage>
        <taxon>Eukaryota</taxon>
        <taxon>Metazoa</taxon>
        <taxon>Ecdysozoa</taxon>
        <taxon>Arthropoda</taxon>
        <taxon>Hexapoda</taxon>
        <taxon>Insecta</taxon>
        <taxon>Pterygota</taxon>
        <taxon>Neoptera</taxon>
        <taxon>Endopterygota</taxon>
        <taxon>Lepidoptera</taxon>
        <taxon>Glossata</taxon>
        <taxon>Ditrysia</taxon>
        <taxon>Geometroidea</taxon>
        <taxon>Geometridae</taxon>
        <taxon>Larentiinae</taxon>
        <taxon>Operophtera</taxon>
    </lineage>
</organism>
<feature type="domain" description="Peptidase S1" evidence="4">
    <location>
        <begin position="1"/>
        <end position="172"/>
    </location>
</feature>
<dbReference type="Proteomes" id="UP000037510">
    <property type="component" value="Unassembled WGS sequence"/>
</dbReference>